<dbReference type="EMBL" id="CP117884">
    <property type="protein sequence ID" value="WDF83531.1"/>
    <property type="molecule type" value="Genomic_DNA"/>
</dbReference>
<gene>
    <name evidence="2" type="ORF">PQ472_04665</name>
</gene>
<feature type="region of interest" description="Disordered" evidence="1">
    <location>
        <begin position="1"/>
        <end position="47"/>
    </location>
</feature>
<organism evidence="2 3">
    <name type="scientific">Lacticaseibacillus pabuli</name>
    <dbReference type="NCBI Taxonomy" id="3025672"/>
    <lineage>
        <taxon>Bacteria</taxon>
        <taxon>Bacillati</taxon>
        <taxon>Bacillota</taxon>
        <taxon>Bacilli</taxon>
        <taxon>Lactobacillales</taxon>
        <taxon>Lactobacillaceae</taxon>
        <taxon>Lacticaseibacillus</taxon>
    </lineage>
</organism>
<accession>A0ABY7WUS0</accession>
<name>A0ABY7WUS0_9LACO</name>
<evidence type="ECO:0000256" key="1">
    <source>
        <dbReference type="SAM" id="MobiDB-lite"/>
    </source>
</evidence>
<feature type="compositionally biased region" description="Low complexity" evidence="1">
    <location>
        <begin position="75"/>
        <end position="90"/>
    </location>
</feature>
<sequence>MAQQNGPKPDATSDPQYASVDRLAQLTANPAIPRRKPGARVDYNKLASEMKHQDDDLFLLADARHDGVPLAQVEQPKPAQPATKPPLQATSASAKPSDVQTTTNSAPTPDKIEQAVTAGQKSVASPEKPVGAQSWPVTVQKPAPRPLVDDQPAEHQHVMKRSGLSPRFNPVPNFAQVDQAYVAYRNNK</sequence>
<evidence type="ECO:0000313" key="3">
    <source>
        <dbReference type="Proteomes" id="UP001220377"/>
    </source>
</evidence>
<feature type="region of interest" description="Disordered" evidence="1">
    <location>
        <begin position="68"/>
        <end position="153"/>
    </location>
</feature>
<protein>
    <submittedName>
        <fullName evidence="2">Uncharacterized protein</fullName>
    </submittedName>
</protein>
<dbReference type="RefSeq" id="WP_274261733.1">
    <property type="nucleotide sequence ID" value="NZ_CP117884.1"/>
</dbReference>
<dbReference type="Proteomes" id="UP001220377">
    <property type="component" value="Chromosome"/>
</dbReference>
<reference evidence="2 3" key="1">
    <citation type="submission" date="2023-02" db="EMBL/GenBank/DDBJ databases">
        <title>Genome sequence of Lacticaseibacillus sp. KACC 23028.</title>
        <authorList>
            <person name="Kim S."/>
            <person name="Heo J."/>
            <person name="Kwon S.-W."/>
        </authorList>
    </citation>
    <scope>NUCLEOTIDE SEQUENCE [LARGE SCALE GENOMIC DNA]</scope>
    <source>
        <strain evidence="2 3">KACC 23028</strain>
    </source>
</reference>
<feature type="compositionally biased region" description="Polar residues" evidence="1">
    <location>
        <begin position="91"/>
        <end position="107"/>
    </location>
</feature>
<proteinExistence type="predicted"/>
<evidence type="ECO:0000313" key="2">
    <source>
        <dbReference type="EMBL" id="WDF83531.1"/>
    </source>
</evidence>
<keyword evidence="3" id="KW-1185">Reference proteome</keyword>